<dbReference type="GO" id="GO:0006303">
    <property type="term" value="P:double-strand break repair via nonhomologous end joining"/>
    <property type="evidence" value="ECO:0007669"/>
    <property type="project" value="TreeGrafter"/>
</dbReference>
<keyword evidence="6" id="KW-0378">Hydrolase</keyword>
<comment type="similarity">
    <text evidence="3">Belongs to the DNA repair metallo-beta-lactamase (DRMBL) family.</text>
</comment>
<dbReference type="GO" id="GO:0017001">
    <property type="term" value="P:antibiotic catabolic process"/>
    <property type="evidence" value="ECO:0007669"/>
    <property type="project" value="InterPro"/>
</dbReference>
<comment type="subcellular location">
    <subcellularLocation>
        <location evidence="2">Nucleus</location>
    </subcellularLocation>
</comment>
<dbReference type="AlphaFoldDB" id="A0A1E3NFL8"/>
<accession>A0A1E3NFL8</accession>
<feature type="compositionally biased region" description="Basic and acidic residues" evidence="10">
    <location>
        <begin position="113"/>
        <end position="125"/>
    </location>
</feature>
<dbReference type="GO" id="GO:0003684">
    <property type="term" value="F:damaged DNA binding"/>
    <property type="evidence" value="ECO:0007669"/>
    <property type="project" value="TreeGrafter"/>
</dbReference>
<keyword evidence="5" id="KW-0227">DNA damage</keyword>
<dbReference type="RefSeq" id="XP_019016032.1">
    <property type="nucleotide sequence ID" value="XM_019161601.1"/>
</dbReference>
<dbReference type="CDD" id="cd16273">
    <property type="entry name" value="SNM1A-1C-like_MBL-fold"/>
    <property type="match status" value="1"/>
</dbReference>
<dbReference type="OrthoDB" id="262529at2759"/>
<feature type="domain" description="DNA repair metallo-beta-lactamase" evidence="11">
    <location>
        <begin position="391"/>
        <end position="517"/>
    </location>
</feature>
<dbReference type="PANTHER" id="PTHR23240">
    <property type="entry name" value="DNA CROSS-LINK REPAIR PROTEIN PSO2/SNM1-RELATED"/>
    <property type="match status" value="1"/>
</dbReference>
<dbReference type="Proteomes" id="UP000094455">
    <property type="component" value="Unassembled WGS sequence"/>
</dbReference>
<keyword evidence="7" id="KW-0862">Zinc</keyword>
<gene>
    <name evidence="12" type="ORF">PICMEDRAFT_17435</name>
</gene>
<evidence type="ECO:0000259" key="11">
    <source>
        <dbReference type="Pfam" id="PF07522"/>
    </source>
</evidence>
<dbReference type="GO" id="GO:0008800">
    <property type="term" value="F:beta-lactamase activity"/>
    <property type="evidence" value="ECO:0007669"/>
    <property type="project" value="InterPro"/>
</dbReference>
<evidence type="ECO:0000256" key="6">
    <source>
        <dbReference type="ARBA" id="ARBA00022801"/>
    </source>
</evidence>
<dbReference type="Pfam" id="PF07522">
    <property type="entry name" value="DRMBL"/>
    <property type="match status" value="1"/>
</dbReference>
<organism evidence="12 13">
    <name type="scientific">Pichia membranifaciens NRRL Y-2026</name>
    <dbReference type="NCBI Taxonomy" id="763406"/>
    <lineage>
        <taxon>Eukaryota</taxon>
        <taxon>Fungi</taxon>
        <taxon>Dikarya</taxon>
        <taxon>Ascomycota</taxon>
        <taxon>Saccharomycotina</taxon>
        <taxon>Pichiomycetes</taxon>
        <taxon>Pichiales</taxon>
        <taxon>Pichiaceae</taxon>
        <taxon>Pichia</taxon>
    </lineage>
</organism>
<dbReference type="GO" id="GO:0005634">
    <property type="term" value="C:nucleus"/>
    <property type="evidence" value="ECO:0007669"/>
    <property type="project" value="UniProtKB-SubCell"/>
</dbReference>
<feature type="compositionally biased region" description="Basic and acidic residues" evidence="10">
    <location>
        <begin position="87"/>
        <end position="96"/>
    </location>
</feature>
<comment type="cofactor">
    <cofactor evidence="1">
        <name>Zn(2+)</name>
        <dbReference type="ChEBI" id="CHEBI:29105"/>
    </cofactor>
</comment>
<evidence type="ECO:0000256" key="3">
    <source>
        <dbReference type="ARBA" id="ARBA00010304"/>
    </source>
</evidence>
<dbReference type="GO" id="GO:0036297">
    <property type="term" value="P:interstrand cross-link repair"/>
    <property type="evidence" value="ECO:0007669"/>
    <property type="project" value="TreeGrafter"/>
</dbReference>
<dbReference type="InterPro" id="IPR001018">
    <property type="entry name" value="Beta-lactamase_class-B_CS"/>
</dbReference>
<evidence type="ECO:0000256" key="7">
    <source>
        <dbReference type="ARBA" id="ARBA00022833"/>
    </source>
</evidence>
<dbReference type="GO" id="GO:0008270">
    <property type="term" value="F:zinc ion binding"/>
    <property type="evidence" value="ECO:0007669"/>
    <property type="project" value="InterPro"/>
</dbReference>
<evidence type="ECO:0000313" key="12">
    <source>
        <dbReference type="EMBL" id="ODQ44919.1"/>
    </source>
</evidence>
<evidence type="ECO:0000256" key="2">
    <source>
        <dbReference type="ARBA" id="ARBA00004123"/>
    </source>
</evidence>
<keyword evidence="8" id="KW-0234">DNA repair</keyword>
<evidence type="ECO:0000256" key="8">
    <source>
        <dbReference type="ARBA" id="ARBA00023204"/>
    </source>
</evidence>
<reference evidence="12 13" key="1">
    <citation type="journal article" date="2016" name="Proc. Natl. Acad. Sci. U.S.A.">
        <title>Comparative genomics of biotechnologically important yeasts.</title>
        <authorList>
            <person name="Riley R."/>
            <person name="Haridas S."/>
            <person name="Wolfe K.H."/>
            <person name="Lopes M.R."/>
            <person name="Hittinger C.T."/>
            <person name="Goeker M."/>
            <person name="Salamov A.A."/>
            <person name="Wisecaver J.H."/>
            <person name="Long T.M."/>
            <person name="Calvey C.H."/>
            <person name="Aerts A.L."/>
            <person name="Barry K.W."/>
            <person name="Choi C."/>
            <person name="Clum A."/>
            <person name="Coughlan A.Y."/>
            <person name="Deshpande S."/>
            <person name="Douglass A.P."/>
            <person name="Hanson S.J."/>
            <person name="Klenk H.-P."/>
            <person name="LaButti K.M."/>
            <person name="Lapidus A."/>
            <person name="Lindquist E.A."/>
            <person name="Lipzen A.M."/>
            <person name="Meier-Kolthoff J.P."/>
            <person name="Ohm R.A."/>
            <person name="Otillar R.P."/>
            <person name="Pangilinan J.L."/>
            <person name="Peng Y."/>
            <person name="Rokas A."/>
            <person name="Rosa C.A."/>
            <person name="Scheuner C."/>
            <person name="Sibirny A.A."/>
            <person name="Slot J.C."/>
            <person name="Stielow J.B."/>
            <person name="Sun H."/>
            <person name="Kurtzman C.P."/>
            <person name="Blackwell M."/>
            <person name="Grigoriev I.V."/>
            <person name="Jeffries T.W."/>
        </authorList>
    </citation>
    <scope>NUCLEOTIDE SEQUENCE [LARGE SCALE GENOMIC DNA]</scope>
    <source>
        <strain evidence="12 13">NRRL Y-2026</strain>
    </source>
</reference>
<keyword evidence="13" id="KW-1185">Reference proteome</keyword>
<dbReference type="STRING" id="763406.A0A1E3NFL8"/>
<sequence>MVHKQRSIFEYMSSRKTVGNDQQTTVSTPTVVKIEEETKKEERIEMFCPICEFELTRYTLEARSVHVNRCIDPPLGKRASPQKKRPKTADSVKVEGETFLEPLTLPSGTTTQEDTRQIKEEQTDKGKKRRRSGKVKPPIPDHKILSFPSAGEENVIAVDAFCYSPHASISIYLLTHFHSDHYGGLCKSWDNGEIIICTPITSRLMQLKFKFPQERMFILENYGVPTSIPGTDVQVTVYDANHCPGAGIYVVECSGTRYLHCGDFRASSDMIDKLSAIYPTGFDKCYLDTTYLDPTYTFPNQSEVVSSTSEWIKQKCAIHKSKQQRVVDFFRSRAAHGFDTSEFLVVIGTYSIGKEKLALGISKALNTGIFCPKEKYEILKQYEWDELTQRLNTDDGMNCGVHLLPLGKTRKDMMVEYLKKYASKYKAIMVVVPTGWTYGYGAKQGAGNNAEAKPVKTQIEQMVDSFERGFNVGGSRGDFVTVRKIQVPYSEHSSFAELSQFVQCLDVREWIPTVNMGSVGKQLQLIRQLQGAG</sequence>
<dbReference type="InterPro" id="IPR011084">
    <property type="entry name" value="DRMBL"/>
</dbReference>
<evidence type="ECO:0000256" key="10">
    <source>
        <dbReference type="SAM" id="MobiDB-lite"/>
    </source>
</evidence>
<dbReference type="InterPro" id="IPR036866">
    <property type="entry name" value="RibonucZ/Hydroxyglut_hydro"/>
</dbReference>
<dbReference type="Gene3D" id="3.40.50.12650">
    <property type="match status" value="1"/>
</dbReference>
<dbReference type="PROSITE" id="PS00743">
    <property type="entry name" value="BETA_LACTAMASE_B_1"/>
    <property type="match status" value="1"/>
</dbReference>
<dbReference type="EMBL" id="KV454005">
    <property type="protein sequence ID" value="ODQ44919.1"/>
    <property type="molecule type" value="Genomic_DNA"/>
</dbReference>
<evidence type="ECO:0000256" key="4">
    <source>
        <dbReference type="ARBA" id="ARBA00022723"/>
    </source>
</evidence>
<evidence type="ECO:0000313" key="13">
    <source>
        <dbReference type="Proteomes" id="UP000094455"/>
    </source>
</evidence>
<dbReference type="SUPFAM" id="SSF56281">
    <property type="entry name" value="Metallo-hydrolase/oxidoreductase"/>
    <property type="match status" value="1"/>
</dbReference>
<name>A0A1E3NFL8_9ASCO</name>
<dbReference type="PANTHER" id="PTHR23240:SF6">
    <property type="entry name" value="DNA CROSS-LINK REPAIR 1A PROTEIN"/>
    <property type="match status" value="1"/>
</dbReference>
<evidence type="ECO:0000256" key="5">
    <source>
        <dbReference type="ARBA" id="ARBA00022763"/>
    </source>
</evidence>
<evidence type="ECO:0000256" key="1">
    <source>
        <dbReference type="ARBA" id="ARBA00001947"/>
    </source>
</evidence>
<proteinExistence type="inferred from homology"/>
<dbReference type="GO" id="GO:0035312">
    <property type="term" value="F:5'-3' DNA exonuclease activity"/>
    <property type="evidence" value="ECO:0007669"/>
    <property type="project" value="TreeGrafter"/>
</dbReference>
<dbReference type="GeneID" id="30178288"/>
<dbReference type="Gene3D" id="3.60.15.10">
    <property type="entry name" value="Ribonuclease Z/Hydroxyacylglutathione hydrolase-like"/>
    <property type="match status" value="1"/>
</dbReference>
<keyword evidence="4" id="KW-0479">Metal-binding</keyword>
<protein>
    <recommendedName>
        <fullName evidence="11">DNA repair metallo-beta-lactamase domain-containing protein</fullName>
    </recommendedName>
</protein>
<evidence type="ECO:0000256" key="9">
    <source>
        <dbReference type="ARBA" id="ARBA00023242"/>
    </source>
</evidence>
<keyword evidence="9" id="KW-0539">Nucleus</keyword>
<feature type="region of interest" description="Disordered" evidence="10">
    <location>
        <begin position="71"/>
        <end position="143"/>
    </location>
</feature>